<evidence type="ECO:0000313" key="4">
    <source>
        <dbReference type="Proteomes" id="UP001302274"/>
    </source>
</evidence>
<dbReference type="EMBL" id="JAYGJQ010000002">
    <property type="protein sequence ID" value="MEA9357695.1"/>
    <property type="molecule type" value="Genomic_DNA"/>
</dbReference>
<keyword evidence="4" id="KW-1185">Reference proteome</keyword>
<gene>
    <name evidence="3" type="ORF">SHI21_15805</name>
</gene>
<feature type="signal peptide" evidence="2">
    <location>
        <begin position="1"/>
        <end position="18"/>
    </location>
</feature>
<keyword evidence="2" id="KW-0732">Signal</keyword>
<feature type="chain" id="PRO_5046236957" description="Outer membrane protein beta-barrel domain-containing protein" evidence="2">
    <location>
        <begin position="19"/>
        <end position="500"/>
    </location>
</feature>
<accession>A0ABU5W0A3</accession>
<feature type="region of interest" description="Disordered" evidence="1">
    <location>
        <begin position="208"/>
        <end position="292"/>
    </location>
</feature>
<evidence type="ECO:0000313" key="3">
    <source>
        <dbReference type="EMBL" id="MEA9357695.1"/>
    </source>
</evidence>
<dbReference type="RefSeq" id="WP_323577817.1">
    <property type="nucleotide sequence ID" value="NZ_JAYGJQ010000002.1"/>
</dbReference>
<feature type="compositionally biased region" description="Basic and acidic residues" evidence="1">
    <location>
        <begin position="234"/>
        <end position="254"/>
    </location>
</feature>
<name>A0ABU5W0A3_9BACT</name>
<organism evidence="3 4">
    <name type="scientific">Bacteriovorax antarcticus</name>
    <dbReference type="NCBI Taxonomy" id="3088717"/>
    <lineage>
        <taxon>Bacteria</taxon>
        <taxon>Pseudomonadati</taxon>
        <taxon>Bdellovibrionota</taxon>
        <taxon>Bacteriovoracia</taxon>
        <taxon>Bacteriovoracales</taxon>
        <taxon>Bacteriovoracaceae</taxon>
        <taxon>Bacteriovorax</taxon>
    </lineage>
</organism>
<sequence>MKTYLFILIVLFAETLMAQTTTAEMKEFGEANYLQLDELDVPKGIKRVEDQLRENVIDVIIHSKTHMPIFAQKRPDGYSKSYKKFYGLNIRILPILQDDDFYSLQLFYFNWTTNKFDKKLVKKISKYNVLNELRFATYEILLGKQWVLDHKDEIESRNFERIQAVREVISEQERLRKKKKKEDEIKKLKAEEEEEKKSARNLIKREEREKKVKKEEVPEEEEAIEEGATSVNKTDLDQKGADVEQEKIKIEESIQKQSSSSKASKKKKAKTPGEVEQENTENLVSEINPEIPGPGVPKKTHFYGFANYFQENTGVRGGLITTDTDLKYIGAGGRFILERETFIPTGYRVSIQAAMPIFKEKYKFPIYRSVESEVFASRILDRFQFFAGLDFVPVYFVGLPSEGSRLQVYENDFLWLKAGAGVNEVLFNKKVELRFSYLKSLVSKSNQKDKFEATKTIITSYFQIHDSHGAEINFSTMNASGSFDVASKRVAFSYIYKFEN</sequence>
<dbReference type="Proteomes" id="UP001302274">
    <property type="component" value="Unassembled WGS sequence"/>
</dbReference>
<evidence type="ECO:0008006" key="5">
    <source>
        <dbReference type="Google" id="ProtNLM"/>
    </source>
</evidence>
<proteinExistence type="predicted"/>
<comment type="caution">
    <text evidence="3">The sequence shown here is derived from an EMBL/GenBank/DDBJ whole genome shotgun (WGS) entry which is preliminary data.</text>
</comment>
<protein>
    <recommendedName>
        <fullName evidence="5">Outer membrane protein beta-barrel domain-containing protein</fullName>
    </recommendedName>
</protein>
<evidence type="ECO:0000256" key="1">
    <source>
        <dbReference type="SAM" id="MobiDB-lite"/>
    </source>
</evidence>
<reference evidence="3 4" key="1">
    <citation type="submission" date="2023-11" db="EMBL/GenBank/DDBJ databases">
        <title>A Novel Polar Bacteriovorax (B. antarcticus) Isolated from the Biocrust in Antarctica.</title>
        <authorList>
            <person name="Mun W."/>
            <person name="Choi S.Y."/>
            <person name="Mitchell R.J."/>
        </authorList>
    </citation>
    <scope>NUCLEOTIDE SEQUENCE [LARGE SCALE GENOMIC DNA]</scope>
    <source>
        <strain evidence="3 4">PP10</strain>
    </source>
</reference>
<evidence type="ECO:0000256" key="2">
    <source>
        <dbReference type="SAM" id="SignalP"/>
    </source>
</evidence>